<dbReference type="Pfam" id="PF00294">
    <property type="entry name" value="PfkB"/>
    <property type="match status" value="1"/>
</dbReference>
<dbReference type="PANTHER" id="PTHR43085:SF57">
    <property type="entry name" value="CARBOHYDRATE KINASE PFKB DOMAIN-CONTAINING PROTEIN"/>
    <property type="match status" value="1"/>
</dbReference>
<sequence>MTQYKVACFGEVLWDILPDKALPGGAPMNVAYHLQKLSVPVAMISAIGDDEQGKSLLEIMKRYQLTTDFVQIDPVHETGKVYARPSPENPLEMKYEIVQPVAWDYIAFTPALKELAQQTDNTYLVFGSLAARNADSRQTLQSLLEGNRTFVLDINLRPPHFEQELLVGLLHQCHILKLNESELSIIGSWHQWPETMEAQVKALSVQYSIPTIIVTLGENGAALFTEGKFYQHPGYKVKVADTIGSGDAFLAGCLYSIIKKYSPADTLSFACAMGALVASYHGGCPDYQRSEVTALMAAH</sequence>
<dbReference type="Proteomes" id="UP000318815">
    <property type="component" value="Unassembled WGS sequence"/>
</dbReference>
<gene>
    <name evidence="5" type="ORF">FEF09_03625</name>
</gene>
<protein>
    <submittedName>
        <fullName evidence="5">Carbohydrate kinase</fullName>
    </submittedName>
</protein>
<feature type="domain" description="Carbohydrate kinase PfkB" evidence="4">
    <location>
        <begin position="23"/>
        <end position="284"/>
    </location>
</feature>
<dbReference type="InterPro" id="IPR050306">
    <property type="entry name" value="PfkB_Carbo_kinase"/>
</dbReference>
<comment type="caution">
    <text evidence="5">The sequence shown here is derived from an EMBL/GenBank/DDBJ whole genome shotgun (WGS) entry which is preliminary data.</text>
</comment>
<evidence type="ECO:0000256" key="1">
    <source>
        <dbReference type="ARBA" id="ARBA00010688"/>
    </source>
</evidence>
<dbReference type="InterPro" id="IPR011611">
    <property type="entry name" value="PfkB_dom"/>
</dbReference>
<keyword evidence="6" id="KW-1185">Reference proteome</keyword>
<evidence type="ECO:0000256" key="3">
    <source>
        <dbReference type="ARBA" id="ARBA00022777"/>
    </source>
</evidence>
<keyword evidence="2" id="KW-0808">Transferase</keyword>
<dbReference type="RefSeq" id="WP_146303838.1">
    <property type="nucleotide sequence ID" value="NZ_VOHS01000003.1"/>
</dbReference>
<dbReference type="EMBL" id="VOHS01000003">
    <property type="protein sequence ID" value="TWW01661.1"/>
    <property type="molecule type" value="Genomic_DNA"/>
</dbReference>
<dbReference type="AlphaFoldDB" id="A0A5C6LWQ2"/>
<dbReference type="InterPro" id="IPR002173">
    <property type="entry name" value="Carboh/pur_kinase_PfkB_CS"/>
</dbReference>
<comment type="similarity">
    <text evidence="1">Belongs to the carbohydrate kinase PfkB family.</text>
</comment>
<dbReference type="OrthoDB" id="9813569at2"/>
<dbReference type="PANTHER" id="PTHR43085">
    <property type="entry name" value="HEXOKINASE FAMILY MEMBER"/>
    <property type="match status" value="1"/>
</dbReference>
<name>A0A5C6LWQ2_9BACT</name>
<dbReference type="InterPro" id="IPR029056">
    <property type="entry name" value="Ribokinase-like"/>
</dbReference>
<keyword evidence="3 5" id="KW-0418">Kinase</keyword>
<evidence type="ECO:0000256" key="2">
    <source>
        <dbReference type="ARBA" id="ARBA00022679"/>
    </source>
</evidence>
<organism evidence="5 6">
    <name type="scientific">Chitinophaga pinensis</name>
    <dbReference type="NCBI Taxonomy" id="79329"/>
    <lineage>
        <taxon>Bacteria</taxon>
        <taxon>Pseudomonadati</taxon>
        <taxon>Bacteroidota</taxon>
        <taxon>Chitinophagia</taxon>
        <taxon>Chitinophagales</taxon>
        <taxon>Chitinophagaceae</taxon>
        <taxon>Chitinophaga</taxon>
    </lineage>
</organism>
<dbReference type="SUPFAM" id="SSF53613">
    <property type="entry name" value="Ribokinase-like"/>
    <property type="match status" value="1"/>
</dbReference>
<evidence type="ECO:0000259" key="4">
    <source>
        <dbReference type="Pfam" id="PF00294"/>
    </source>
</evidence>
<evidence type="ECO:0000313" key="5">
    <source>
        <dbReference type="EMBL" id="TWW01661.1"/>
    </source>
</evidence>
<dbReference type="GO" id="GO:0016301">
    <property type="term" value="F:kinase activity"/>
    <property type="evidence" value="ECO:0007669"/>
    <property type="project" value="UniProtKB-KW"/>
</dbReference>
<reference evidence="5 6" key="1">
    <citation type="submission" date="2019-08" db="EMBL/GenBank/DDBJ databases">
        <title>Whole genome sequencing of chitin degrading bacteria Chitinophaga pinensis YS16.</title>
        <authorList>
            <person name="Singh R.P."/>
            <person name="Manchanda G."/>
            <person name="Maurya I.K."/>
            <person name="Joshi N.K."/>
            <person name="Srivastava A.K."/>
        </authorList>
    </citation>
    <scope>NUCLEOTIDE SEQUENCE [LARGE SCALE GENOMIC DNA]</scope>
    <source>
        <strain evidence="5 6">YS-16</strain>
    </source>
</reference>
<proteinExistence type="inferred from homology"/>
<dbReference type="Gene3D" id="3.40.1190.20">
    <property type="match status" value="1"/>
</dbReference>
<dbReference type="PROSITE" id="PS00583">
    <property type="entry name" value="PFKB_KINASES_1"/>
    <property type="match status" value="1"/>
</dbReference>
<accession>A0A5C6LWQ2</accession>
<evidence type="ECO:0000313" key="6">
    <source>
        <dbReference type="Proteomes" id="UP000318815"/>
    </source>
</evidence>
<dbReference type="CDD" id="cd01167">
    <property type="entry name" value="bac_FRK"/>
    <property type="match status" value="1"/>
</dbReference>